<evidence type="ECO:0000259" key="5">
    <source>
        <dbReference type="PROSITE" id="PS50240"/>
    </source>
</evidence>
<evidence type="ECO:0000256" key="3">
    <source>
        <dbReference type="ARBA" id="ARBA00023180"/>
    </source>
</evidence>
<evidence type="ECO:0000256" key="2">
    <source>
        <dbReference type="ARBA" id="ARBA00023157"/>
    </source>
</evidence>
<dbReference type="SMART" id="SM00020">
    <property type="entry name" value="Tryp_SPc"/>
    <property type="match status" value="1"/>
</dbReference>
<dbReference type="Gene3D" id="2.40.10.10">
    <property type="entry name" value="Trypsin-like serine proteases"/>
    <property type="match status" value="3"/>
</dbReference>
<dbReference type="AlphaFoldDB" id="A0A226E3S6"/>
<organism evidence="6 7">
    <name type="scientific">Folsomia candida</name>
    <name type="common">Springtail</name>
    <dbReference type="NCBI Taxonomy" id="158441"/>
    <lineage>
        <taxon>Eukaryota</taxon>
        <taxon>Metazoa</taxon>
        <taxon>Ecdysozoa</taxon>
        <taxon>Arthropoda</taxon>
        <taxon>Hexapoda</taxon>
        <taxon>Collembola</taxon>
        <taxon>Entomobryomorpha</taxon>
        <taxon>Isotomoidea</taxon>
        <taxon>Isotomidae</taxon>
        <taxon>Proisotominae</taxon>
        <taxon>Folsomia</taxon>
    </lineage>
</organism>
<dbReference type="InterPro" id="IPR018114">
    <property type="entry name" value="TRYPSIN_HIS"/>
</dbReference>
<keyword evidence="1" id="KW-0732">Signal</keyword>
<dbReference type="PROSITE" id="PS50240">
    <property type="entry name" value="TRYPSIN_DOM"/>
    <property type="match status" value="2"/>
</dbReference>
<dbReference type="InterPro" id="IPR009003">
    <property type="entry name" value="Peptidase_S1_PA"/>
</dbReference>
<dbReference type="InterPro" id="IPR001254">
    <property type="entry name" value="Trypsin_dom"/>
</dbReference>
<dbReference type="CDD" id="cd00190">
    <property type="entry name" value="Tryp_SPc"/>
    <property type="match status" value="1"/>
</dbReference>
<dbReference type="FunFam" id="2.40.10.10:FF:000028">
    <property type="entry name" value="Serine protease easter"/>
    <property type="match status" value="1"/>
</dbReference>
<evidence type="ECO:0000313" key="6">
    <source>
        <dbReference type="EMBL" id="OXA52243.1"/>
    </source>
</evidence>
<reference evidence="6 7" key="1">
    <citation type="submission" date="2015-12" db="EMBL/GenBank/DDBJ databases">
        <title>The genome of Folsomia candida.</title>
        <authorList>
            <person name="Faddeeva A."/>
            <person name="Derks M.F."/>
            <person name="Anvar Y."/>
            <person name="Smit S."/>
            <person name="Van Straalen N."/>
            <person name="Roelofs D."/>
        </authorList>
    </citation>
    <scope>NUCLEOTIDE SEQUENCE [LARGE SCALE GENOMIC DNA]</scope>
    <source>
        <strain evidence="6 7">VU population</strain>
        <tissue evidence="6">Whole body</tissue>
    </source>
</reference>
<accession>A0A226E3S6</accession>
<comment type="caution">
    <text evidence="6">The sequence shown here is derived from an EMBL/GenBank/DDBJ whole genome shotgun (WGS) entry which is preliminary data.</text>
</comment>
<dbReference type="GO" id="GO:0004252">
    <property type="term" value="F:serine-type endopeptidase activity"/>
    <property type="evidence" value="ECO:0007669"/>
    <property type="project" value="InterPro"/>
</dbReference>
<dbReference type="PRINTS" id="PR00722">
    <property type="entry name" value="CHYMOTRYPSIN"/>
</dbReference>
<gene>
    <name evidence="6" type="ORF">Fcan01_13186</name>
</gene>
<dbReference type="EMBL" id="LNIX01000007">
    <property type="protein sequence ID" value="OXA52243.1"/>
    <property type="molecule type" value="Genomic_DNA"/>
</dbReference>
<keyword evidence="3" id="KW-0325">Glycoprotein</keyword>
<dbReference type="InterPro" id="IPR043504">
    <property type="entry name" value="Peptidase_S1_PA_chymotrypsin"/>
</dbReference>
<dbReference type="PROSITE" id="PS00134">
    <property type="entry name" value="TRYPSIN_HIS"/>
    <property type="match status" value="1"/>
</dbReference>
<dbReference type="OrthoDB" id="8114044at2759"/>
<name>A0A226E3S6_FOLCA</name>
<sequence>MIRLKQDVIFNDFARPICLPYTENIFKKFKDGKLTVIGWGTQNKADDGKPRVISWKEQEVENNLVSRENCNRFFSRTTGKLAYSQYLIITHYTIHIITGDCQGDSGGPLFKKLPVESLQGSNDTIERFFQFGIVSTGAVVECGKQGKPSVYTSVLYYLPWILDNIIPKVKITICSNCTVTNKVKPSEELNTGNSVDVRVYKNVELLPKFPDCGPPPAILPTVMAGTGSTGSGATGLTRVKRVVGGRPFGLGSLAWMAQVYVRNSITLDLHLRCSGFIISSRYVMTAAHCVTEIASPYALDSIVIGNYNRLQPKECIEEECNERKFIPIEDVVVHEYFAKYTHEYDVALIRLPEEIKFGKFLQPICLPLSEDDNQAWTDSKFTTAGWGKVSGESVENGEHRHSNILHAINITLQSRKACDFVYSRQTGVLDKSRLCAGGDAGKGECSADTGGPMMRWIWGPGPDGPRSIPRYYAFGIASFVECGEQGTPSVYTNILFHMPWVLRKIEP</sequence>
<dbReference type="GO" id="GO:0006508">
    <property type="term" value="P:proteolysis"/>
    <property type="evidence" value="ECO:0007669"/>
    <property type="project" value="UniProtKB-KW"/>
</dbReference>
<dbReference type="STRING" id="158441.A0A226E3S6"/>
<dbReference type="Pfam" id="PF00089">
    <property type="entry name" value="Trypsin"/>
    <property type="match status" value="2"/>
</dbReference>
<evidence type="ECO:0000256" key="1">
    <source>
        <dbReference type="ARBA" id="ARBA00022729"/>
    </source>
</evidence>
<dbReference type="InterPro" id="IPR001314">
    <property type="entry name" value="Peptidase_S1A"/>
</dbReference>
<dbReference type="Proteomes" id="UP000198287">
    <property type="component" value="Unassembled WGS sequence"/>
</dbReference>
<keyword evidence="6" id="KW-0378">Hydrolase</keyword>
<evidence type="ECO:0000313" key="7">
    <source>
        <dbReference type="Proteomes" id="UP000198287"/>
    </source>
</evidence>
<keyword evidence="7" id="KW-1185">Reference proteome</keyword>
<evidence type="ECO:0000256" key="4">
    <source>
        <dbReference type="ARBA" id="ARBA00024195"/>
    </source>
</evidence>
<dbReference type="SUPFAM" id="SSF50494">
    <property type="entry name" value="Trypsin-like serine proteases"/>
    <property type="match status" value="2"/>
</dbReference>
<proteinExistence type="inferred from homology"/>
<comment type="similarity">
    <text evidence="4">Belongs to the peptidase S1 family. CLIP subfamily.</text>
</comment>
<protein>
    <submittedName>
        <fullName evidence="6">Serine protease easter</fullName>
    </submittedName>
</protein>
<keyword evidence="6" id="KW-0645">Protease</keyword>
<dbReference type="InterPro" id="IPR051487">
    <property type="entry name" value="Ser/Thr_Proteases_Immune/Dev"/>
</dbReference>
<feature type="domain" description="Peptidase S1" evidence="5">
    <location>
        <begin position="242"/>
        <end position="506"/>
    </location>
</feature>
<keyword evidence="2" id="KW-1015">Disulfide bond</keyword>
<dbReference type="PANTHER" id="PTHR24256">
    <property type="entry name" value="TRYPTASE-RELATED"/>
    <property type="match status" value="1"/>
</dbReference>
<feature type="domain" description="Peptidase S1" evidence="5">
    <location>
        <begin position="1"/>
        <end position="166"/>
    </location>
</feature>